<evidence type="ECO:0000259" key="1">
    <source>
        <dbReference type="Pfam" id="PF14244"/>
    </source>
</evidence>
<proteinExistence type="predicted"/>
<accession>A0A822Z7U4</accession>
<dbReference type="AlphaFoldDB" id="A0A822Z7U4"/>
<dbReference type="EMBL" id="DUZY01000005">
    <property type="protein sequence ID" value="DAD39066.1"/>
    <property type="molecule type" value="Genomic_DNA"/>
</dbReference>
<reference evidence="2 3" key="1">
    <citation type="journal article" date="2020" name="Mol. Biol. Evol.">
        <title>Distinct Expression and Methylation Patterns for Genes with Different Fates following a Single Whole-Genome Duplication in Flowering Plants.</title>
        <authorList>
            <person name="Shi T."/>
            <person name="Rahmani R.S."/>
            <person name="Gugger P.F."/>
            <person name="Wang M."/>
            <person name="Li H."/>
            <person name="Zhang Y."/>
            <person name="Li Z."/>
            <person name="Wang Q."/>
            <person name="Van de Peer Y."/>
            <person name="Marchal K."/>
            <person name="Chen J."/>
        </authorList>
    </citation>
    <scope>NUCLEOTIDE SEQUENCE [LARGE SCALE GENOMIC DNA]</scope>
    <source>
        <tissue evidence="2">Leaf</tissue>
    </source>
</reference>
<dbReference type="Pfam" id="PF14244">
    <property type="entry name" value="Retrotran_gag_3"/>
    <property type="match status" value="1"/>
</dbReference>
<feature type="domain" description="Retrotransposon Copia-like N-terminal" evidence="1">
    <location>
        <begin position="31"/>
        <end position="69"/>
    </location>
</feature>
<evidence type="ECO:0000313" key="3">
    <source>
        <dbReference type="Proteomes" id="UP000607653"/>
    </source>
</evidence>
<gene>
    <name evidence="2" type="ORF">HUJ06_013389</name>
</gene>
<protein>
    <recommendedName>
        <fullName evidence="1">Retrotransposon Copia-like N-terminal domain-containing protein</fullName>
    </recommendedName>
</protein>
<organism evidence="2 3">
    <name type="scientific">Nelumbo nucifera</name>
    <name type="common">Sacred lotus</name>
    <dbReference type="NCBI Taxonomy" id="4432"/>
    <lineage>
        <taxon>Eukaryota</taxon>
        <taxon>Viridiplantae</taxon>
        <taxon>Streptophyta</taxon>
        <taxon>Embryophyta</taxon>
        <taxon>Tracheophyta</taxon>
        <taxon>Spermatophyta</taxon>
        <taxon>Magnoliopsida</taxon>
        <taxon>Proteales</taxon>
        <taxon>Nelumbonaceae</taxon>
        <taxon>Nelumbo</taxon>
    </lineage>
</organism>
<sequence>MSTSNTSSQTCITQTTLPIPEPVNLCTNVTQLISVKLDRHNYLLWRLHMLSVLDRHQLMCYVDGSLKCPQFITSSIGALQEIRLRTQLTKLGIFKTNFY</sequence>
<evidence type="ECO:0000313" key="2">
    <source>
        <dbReference type="EMBL" id="DAD39066.1"/>
    </source>
</evidence>
<name>A0A822Z7U4_NELNU</name>
<dbReference type="InterPro" id="IPR029472">
    <property type="entry name" value="Copia-like_N"/>
</dbReference>
<comment type="caution">
    <text evidence="2">The sequence shown here is derived from an EMBL/GenBank/DDBJ whole genome shotgun (WGS) entry which is preliminary data.</text>
</comment>
<dbReference type="Proteomes" id="UP000607653">
    <property type="component" value="Unassembled WGS sequence"/>
</dbReference>
<keyword evidence="3" id="KW-1185">Reference proteome</keyword>